<keyword evidence="9" id="KW-0963">Cytoplasm</keyword>
<evidence type="ECO:0000256" key="14">
    <source>
        <dbReference type="ARBA" id="ARBA00023239"/>
    </source>
</evidence>
<organism evidence="23 24">
    <name type="scientific">Succiniclasticum ruminis DSM 9236</name>
    <dbReference type="NCBI Taxonomy" id="1123323"/>
    <lineage>
        <taxon>Bacteria</taxon>
        <taxon>Bacillati</taxon>
        <taxon>Bacillota</taxon>
        <taxon>Negativicutes</taxon>
        <taxon>Acidaminococcales</taxon>
        <taxon>Acidaminococcaceae</taxon>
        <taxon>Succiniclasticum</taxon>
    </lineage>
</organism>
<comment type="catalytic activity">
    <reaction evidence="18">
        <text>prephenate + H(+) = 3-phenylpyruvate + CO2 + H2O</text>
        <dbReference type="Rhea" id="RHEA:21648"/>
        <dbReference type="ChEBI" id="CHEBI:15377"/>
        <dbReference type="ChEBI" id="CHEBI:15378"/>
        <dbReference type="ChEBI" id="CHEBI:16526"/>
        <dbReference type="ChEBI" id="CHEBI:18005"/>
        <dbReference type="ChEBI" id="CHEBI:29934"/>
        <dbReference type="EC" id="4.2.1.51"/>
    </reaction>
</comment>
<evidence type="ECO:0000313" key="24">
    <source>
        <dbReference type="Proteomes" id="UP000198896"/>
    </source>
</evidence>
<keyword evidence="11" id="KW-0057">Aromatic amino acid biosynthesis</keyword>
<gene>
    <name evidence="23" type="ORF">SAMN05216245_101181</name>
</gene>
<evidence type="ECO:0000256" key="17">
    <source>
        <dbReference type="ARBA" id="ARBA00031520"/>
    </source>
</evidence>
<dbReference type="GO" id="GO:0004664">
    <property type="term" value="F:prephenate dehydratase activity"/>
    <property type="evidence" value="ECO:0007669"/>
    <property type="project" value="UniProtKB-EC"/>
</dbReference>
<dbReference type="PANTHER" id="PTHR21022">
    <property type="entry name" value="PREPHENATE DEHYDRATASE P PROTEIN"/>
    <property type="match status" value="1"/>
</dbReference>
<feature type="site" description="Essential for prephenate dehydratase activity" evidence="19">
    <location>
        <position position="279"/>
    </location>
</feature>
<evidence type="ECO:0000256" key="12">
    <source>
        <dbReference type="ARBA" id="ARBA00023222"/>
    </source>
</evidence>
<comment type="pathway">
    <text evidence="5">Metabolic intermediate biosynthesis; prephenate biosynthesis; prephenate from chorismate: step 1/1.</text>
</comment>
<evidence type="ECO:0000256" key="16">
    <source>
        <dbReference type="ARBA" id="ARBA00031175"/>
    </source>
</evidence>
<dbReference type="InterPro" id="IPR002701">
    <property type="entry name" value="CM_II_prokaryot"/>
</dbReference>
<dbReference type="PANTHER" id="PTHR21022:SF19">
    <property type="entry name" value="PREPHENATE DEHYDRATASE-RELATED"/>
    <property type="match status" value="1"/>
</dbReference>
<evidence type="ECO:0000259" key="22">
    <source>
        <dbReference type="PROSITE" id="PS51671"/>
    </source>
</evidence>
<reference evidence="23 24" key="1">
    <citation type="submission" date="2016-10" db="EMBL/GenBank/DDBJ databases">
        <authorList>
            <person name="de Groot N.N."/>
        </authorList>
    </citation>
    <scope>NUCLEOTIDE SEQUENCE [LARGE SCALE GENOMIC DNA]</scope>
    <source>
        <strain evidence="23 24">DSM 9236</strain>
    </source>
</reference>
<evidence type="ECO:0000256" key="8">
    <source>
        <dbReference type="ARBA" id="ARBA00021872"/>
    </source>
</evidence>
<keyword evidence="14" id="KW-0456">Lyase</keyword>
<dbReference type="SUPFAM" id="SSF53850">
    <property type="entry name" value="Periplasmic binding protein-like II"/>
    <property type="match status" value="1"/>
</dbReference>
<dbReference type="PIRSF" id="PIRSF001500">
    <property type="entry name" value="Chor_mut_pdt_Ppr"/>
    <property type="match status" value="1"/>
</dbReference>
<evidence type="ECO:0000256" key="2">
    <source>
        <dbReference type="ARBA" id="ARBA00002364"/>
    </source>
</evidence>
<accession>A0A1I1XDP4</accession>
<dbReference type="PROSITE" id="PS51671">
    <property type="entry name" value="ACT"/>
    <property type="match status" value="1"/>
</dbReference>
<evidence type="ECO:0000256" key="13">
    <source>
        <dbReference type="ARBA" id="ARBA00023235"/>
    </source>
</evidence>
<evidence type="ECO:0000313" key="23">
    <source>
        <dbReference type="EMBL" id="SFE05281.1"/>
    </source>
</evidence>
<dbReference type="Proteomes" id="UP000198896">
    <property type="component" value="Unassembled WGS sequence"/>
</dbReference>
<comment type="subcellular location">
    <subcellularLocation>
        <location evidence="3">Cytoplasm</location>
    </subcellularLocation>
</comment>
<comment type="pathway">
    <text evidence="4">Amino-acid biosynthesis; L-phenylalanine biosynthesis; phenylpyruvate from prephenate: step 1/1.</text>
</comment>
<dbReference type="STRING" id="1123323.SAMN05216245_101181"/>
<comment type="function">
    <text evidence="2">Catalyzes the Claisen rearrangement of chorismate to prephenate and the decarboxylation/dehydration of prephenate to phenylpyruvate.</text>
</comment>
<dbReference type="Gene3D" id="3.30.70.260">
    <property type="match status" value="1"/>
</dbReference>
<evidence type="ECO:0000256" key="18">
    <source>
        <dbReference type="ARBA" id="ARBA00047848"/>
    </source>
</evidence>
<keyword evidence="10" id="KW-0028">Amino-acid biosynthesis</keyword>
<evidence type="ECO:0000256" key="4">
    <source>
        <dbReference type="ARBA" id="ARBA00004741"/>
    </source>
</evidence>
<feature type="domain" description="Chorismate mutase" evidence="20">
    <location>
        <begin position="3"/>
        <end position="93"/>
    </location>
</feature>
<dbReference type="InterPro" id="IPR002912">
    <property type="entry name" value="ACT_dom"/>
</dbReference>
<dbReference type="CDD" id="cd13631">
    <property type="entry name" value="PBP2_Ct-PDT_like"/>
    <property type="match status" value="1"/>
</dbReference>
<sequence>MTNVAEPDLMKLRQEIDRLDAILTDTLEKRMDVVQQVAAYKDARNMQVLDREREEQVIAKVVGMLKNPVYAPHMKQIMEKIMETSRNLQIDILAANIKKKEQNADPIRVGYQGVKGSFSHQALEDYFADIAKVEMNFVHFEDVVVAVKNHEIKYGVLPIENSSTGGITEVYDLVRKYDCHIVGEKIIKVDQNLLGLPGARIENLKQVYSHPQGLEQSREFFKKHPGIELIPFFNTARSAQMVSESGDPAKGAVASRQAAKLYGLEILAENINYNSANHTRFIIIADQPEHRPDADKITVVIATQHEPGSLYKVLQHFYKGGLNMLNLESRPMEGRSWEYFFHIDLTGNLEDPNVRQGLQDVAEYSAYCKILGNYVADGE</sequence>
<dbReference type="OrthoDB" id="9802281at2"/>
<evidence type="ECO:0000259" key="21">
    <source>
        <dbReference type="PROSITE" id="PS51171"/>
    </source>
</evidence>
<evidence type="ECO:0000256" key="1">
    <source>
        <dbReference type="ARBA" id="ARBA00000824"/>
    </source>
</evidence>
<evidence type="ECO:0000256" key="15">
    <source>
        <dbReference type="ARBA" id="ARBA00023268"/>
    </source>
</evidence>
<dbReference type="InterPro" id="IPR036263">
    <property type="entry name" value="Chorismate_II_sf"/>
</dbReference>
<dbReference type="Gene3D" id="3.40.190.10">
    <property type="entry name" value="Periplasmic binding protein-like II"/>
    <property type="match status" value="2"/>
</dbReference>
<evidence type="ECO:0000256" key="19">
    <source>
        <dbReference type="PIRSR" id="PIRSR001500-2"/>
    </source>
</evidence>
<dbReference type="Gene3D" id="1.20.59.10">
    <property type="entry name" value="Chorismate mutase"/>
    <property type="match status" value="1"/>
</dbReference>
<evidence type="ECO:0000259" key="20">
    <source>
        <dbReference type="PROSITE" id="PS51168"/>
    </source>
</evidence>
<feature type="domain" description="ACT" evidence="22">
    <location>
        <begin position="298"/>
        <end position="375"/>
    </location>
</feature>
<keyword evidence="24" id="KW-1185">Reference proteome</keyword>
<dbReference type="CDD" id="cd04905">
    <property type="entry name" value="ACT_CM-PDT"/>
    <property type="match status" value="1"/>
</dbReference>
<dbReference type="InterPro" id="IPR001086">
    <property type="entry name" value="Preph_deHydtase"/>
</dbReference>
<evidence type="ECO:0000256" key="6">
    <source>
        <dbReference type="ARBA" id="ARBA00013147"/>
    </source>
</evidence>
<dbReference type="SUPFAM" id="SSF48600">
    <property type="entry name" value="Chorismate mutase II"/>
    <property type="match status" value="1"/>
</dbReference>
<evidence type="ECO:0000256" key="11">
    <source>
        <dbReference type="ARBA" id="ARBA00023141"/>
    </source>
</evidence>
<dbReference type="AlphaFoldDB" id="A0A1I1XDP4"/>
<dbReference type="RefSeq" id="WP_093912384.1">
    <property type="nucleotide sequence ID" value="NZ_FONL01000001.1"/>
</dbReference>
<dbReference type="UniPathway" id="UPA00120">
    <property type="reaction ID" value="UER00203"/>
</dbReference>
<dbReference type="GO" id="GO:0046417">
    <property type="term" value="P:chorismate metabolic process"/>
    <property type="evidence" value="ECO:0007669"/>
    <property type="project" value="InterPro"/>
</dbReference>
<dbReference type="Pfam" id="PF00800">
    <property type="entry name" value="PDT"/>
    <property type="match status" value="1"/>
</dbReference>
<proteinExistence type="predicted"/>
<keyword evidence="15" id="KW-0511">Multifunctional enzyme</keyword>
<evidence type="ECO:0000256" key="5">
    <source>
        <dbReference type="ARBA" id="ARBA00004817"/>
    </source>
</evidence>
<protein>
    <recommendedName>
        <fullName evidence="7">Bifunctional chorismate mutase/prephenate dehydratase</fullName>
        <ecNumber evidence="6">4.2.1.51</ecNumber>
    </recommendedName>
    <alternativeName>
        <fullName evidence="17">Chorismate mutase-prephenate dehydratase</fullName>
    </alternativeName>
    <alternativeName>
        <fullName evidence="8">Prephenate dehydratase</fullName>
    </alternativeName>
    <alternativeName>
        <fullName evidence="16">p-protein</fullName>
    </alternativeName>
</protein>
<dbReference type="GO" id="GO:0009094">
    <property type="term" value="P:L-phenylalanine biosynthetic process"/>
    <property type="evidence" value="ECO:0007669"/>
    <property type="project" value="UniProtKB-UniPathway"/>
</dbReference>
<dbReference type="EC" id="4.2.1.51" evidence="6"/>
<evidence type="ECO:0000256" key="3">
    <source>
        <dbReference type="ARBA" id="ARBA00004496"/>
    </source>
</evidence>
<evidence type="ECO:0000256" key="9">
    <source>
        <dbReference type="ARBA" id="ARBA00022490"/>
    </source>
</evidence>
<dbReference type="InterPro" id="IPR008242">
    <property type="entry name" value="Chor_mutase/pphenate_deHydtase"/>
</dbReference>
<dbReference type="PROSITE" id="PS51171">
    <property type="entry name" value="PREPHENATE_DEHYDR_3"/>
    <property type="match status" value="1"/>
</dbReference>
<dbReference type="GO" id="GO:0005737">
    <property type="term" value="C:cytoplasm"/>
    <property type="evidence" value="ECO:0007669"/>
    <property type="project" value="UniProtKB-SubCell"/>
</dbReference>
<dbReference type="InterPro" id="IPR045865">
    <property type="entry name" value="ACT-like_dom_sf"/>
</dbReference>
<dbReference type="GO" id="GO:0004106">
    <property type="term" value="F:chorismate mutase activity"/>
    <property type="evidence" value="ECO:0007669"/>
    <property type="project" value="UniProtKB-EC"/>
</dbReference>
<evidence type="ECO:0000256" key="10">
    <source>
        <dbReference type="ARBA" id="ARBA00022605"/>
    </source>
</evidence>
<dbReference type="Pfam" id="PF01817">
    <property type="entry name" value="CM_2"/>
    <property type="match status" value="1"/>
</dbReference>
<keyword evidence="12" id="KW-0584">Phenylalanine biosynthesis</keyword>
<dbReference type="EMBL" id="FONL01000001">
    <property type="protein sequence ID" value="SFE05281.1"/>
    <property type="molecule type" value="Genomic_DNA"/>
</dbReference>
<feature type="domain" description="Prephenate dehydratase" evidence="21">
    <location>
        <begin position="108"/>
        <end position="286"/>
    </location>
</feature>
<name>A0A1I1XDP4_9FIRM</name>
<dbReference type="SMART" id="SM00830">
    <property type="entry name" value="CM_2"/>
    <property type="match status" value="1"/>
</dbReference>
<keyword evidence="13" id="KW-0413">Isomerase</keyword>
<evidence type="ECO:0000256" key="7">
    <source>
        <dbReference type="ARBA" id="ARBA00014401"/>
    </source>
</evidence>
<dbReference type="InterPro" id="IPR036979">
    <property type="entry name" value="CM_dom_sf"/>
</dbReference>
<dbReference type="UniPathway" id="UPA00121">
    <property type="reaction ID" value="UER00345"/>
</dbReference>
<dbReference type="SUPFAM" id="SSF55021">
    <property type="entry name" value="ACT-like"/>
    <property type="match status" value="1"/>
</dbReference>
<dbReference type="PROSITE" id="PS51168">
    <property type="entry name" value="CHORISMATE_MUT_2"/>
    <property type="match status" value="1"/>
</dbReference>
<comment type="catalytic activity">
    <reaction evidence="1">
        <text>chorismate = prephenate</text>
        <dbReference type="Rhea" id="RHEA:13897"/>
        <dbReference type="ChEBI" id="CHEBI:29748"/>
        <dbReference type="ChEBI" id="CHEBI:29934"/>
        <dbReference type="EC" id="5.4.99.5"/>
    </reaction>
</comment>